<dbReference type="PANTHER" id="PTHR43433">
    <property type="entry name" value="HYDROLASE, ALPHA/BETA FOLD FAMILY PROTEIN"/>
    <property type="match status" value="1"/>
</dbReference>
<dbReference type="OrthoDB" id="19657at2759"/>
<dbReference type="Gene3D" id="3.40.50.1820">
    <property type="entry name" value="alpha/beta hydrolase"/>
    <property type="match status" value="1"/>
</dbReference>
<comment type="caution">
    <text evidence="2">The sequence shown here is derived from an EMBL/GenBank/DDBJ whole genome shotgun (WGS) entry which is preliminary data.</text>
</comment>
<accession>A0A1G4B1C8</accession>
<dbReference type="GO" id="GO:0016740">
    <property type="term" value="F:transferase activity"/>
    <property type="evidence" value="ECO:0007669"/>
    <property type="project" value="UniProtKB-KW"/>
</dbReference>
<organism evidence="2 3">
    <name type="scientific">Colletotrichum orchidophilum</name>
    <dbReference type="NCBI Taxonomy" id="1209926"/>
    <lineage>
        <taxon>Eukaryota</taxon>
        <taxon>Fungi</taxon>
        <taxon>Dikarya</taxon>
        <taxon>Ascomycota</taxon>
        <taxon>Pezizomycotina</taxon>
        <taxon>Sordariomycetes</taxon>
        <taxon>Hypocreomycetidae</taxon>
        <taxon>Glomerellales</taxon>
        <taxon>Glomerellaceae</taxon>
        <taxon>Colletotrichum</taxon>
    </lineage>
</organism>
<dbReference type="SUPFAM" id="SSF53474">
    <property type="entry name" value="alpha/beta-Hydrolases"/>
    <property type="match status" value="1"/>
</dbReference>
<dbReference type="STRING" id="1209926.A0A1G4B1C8"/>
<evidence type="ECO:0000259" key="1">
    <source>
        <dbReference type="Pfam" id="PF00561"/>
    </source>
</evidence>
<dbReference type="Pfam" id="PF00561">
    <property type="entry name" value="Abhydrolase_1"/>
    <property type="match status" value="1"/>
</dbReference>
<name>A0A1G4B1C8_9PEZI</name>
<dbReference type="GeneID" id="34562765"/>
<feature type="domain" description="AB hydrolase-1" evidence="1">
    <location>
        <begin position="60"/>
        <end position="324"/>
    </location>
</feature>
<dbReference type="AlphaFoldDB" id="A0A1G4B1C8"/>
<dbReference type="InterPro" id="IPR029058">
    <property type="entry name" value="AB_hydrolase_fold"/>
</dbReference>
<keyword evidence="3" id="KW-1185">Reference proteome</keyword>
<dbReference type="InterPro" id="IPR050471">
    <property type="entry name" value="AB_hydrolase"/>
</dbReference>
<sequence>MSAKTTSLSAEEIQRHPAYDTTQWDLKSRLSGFATVAESRPGGPFPMWYEVHGHGSKKIVWIMGLGGSRNIWKRQNRHFGHLCGEKYSSLVFDNRGVGKSAKPNCRYTTSDMAKDIVELLRHIGWLDTDSEYYPRDLNIAGISLGGMIAQELALLIPQRLQSLVLISTAPRLIRTVHTLEHIKQRFAILLPKGADIELKSKAHRLFTERYLNAPDTGSLDPEKTFPTNLDRFVAEELAERAEDTEFSRRKGVIFQAIAAGWHYKSDEDLVKIGDGVGRSRILVMHGTFDETITFPHFELIKAALGEGPEYIAWKDCGHMPLWEREEEFNEAIKDFIDKTVTLPASL</sequence>
<proteinExistence type="predicted"/>
<gene>
    <name evidence="2" type="ORF">CORC01_09626</name>
</gene>
<dbReference type="RefSeq" id="XP_022472264.1">
    <property type="nucleotide sequence ID" value="XM_022621255.1"/>
</dbReference>
<dbReference type="Proteomes" id="UP000176998">
    <property type="component" value="Unassembled WGS sequence"/>
</dbReference>
<dbReference type="EMBL" id="MJBS01000088">
    <property type="protein sequence ID" value="OHE95102.1"/>
    <property type="molecule type" value="Genomic_DNA"/>
</dbReference>
<evidence type="ECO:0000313" key="3">
    <source>
        <dbReference type="Proteomes" id="UP000176998"/>
    </source>
</evidence>
<dbReference type="InterPro" id="IPR000073">
    <property type="entry name" value="AB_hydrolase_1"/>
</dbReference>
<keyword evidence="2" id="KW-0808">Transferase</keyword>
<dbReference type="PANTHER" id="PTHR43433:SF5">
    <property type="entry name" value="AB HYDROLASE-1 DOMAIN-CONTAINING PROTEIN"/>
    <property type="match status" value="1"/>
</dbReference>
<protein>
    <submittedName>
        <fullName evidence="2">Glycylpeptide N-tetradecanoyltransferase</fullName>
    </submittedName>
</protein>
<evidence type="ECO:0000313" key="2">
    <source>
        <dbReference type="EMBL" id="OHE95102.1"/>
    </source>
</evidence>
<reference evidence="2 3" key="1">
    <citation type="submission" date="2016-09" db="EMBL/GenBank/DDBJ databases">
        <authorList>
            <person name="Capua I."/>
            <person name="De Benedictis P."/>
            <person name="Joannis T."/>
            <person name="Lombin L.H."/>
            <person name="Cattoli G."/>
        </authorList>
    </citation>
    <scope>NUCLEOTIDE SEQUENCE [LARGE SCALE GENOMIC DNA]</scope>
    <source>
        <strain evidence="2 3">IMI 309357</strain>
    </source>
</reference>